<dbReference type="PANTHER" id="PTHR42792">
    <property type="entry name" value="FLAGELLIN"/>
    <property type="match status" value="1"/>
</dbReference>
<dbReference type="InterPro" id="IPR001029">
    <property type="entry name" value="Flagellin_N"/>
</dbReference>
<keyword evidence="2 3" id="KW-0975">Bacterial flagellum</keyword>
<dbReference type="SUPFAM" id="SSF64518">
    <property type="entry name" value="Phase 1 flagellin"/>
    <property type="match status" value="1"/>
</dbReference>
<dbReference type="InterPro" id="IPR001492">
    <property type="entry name" value="Flagellin"/>
</dbReference>
<evidence type="ECO:0000256" key="3">
    <source>
        <dbReference type="RuleBase" id="RU362073"/>
    </source>
</evidence>
<dbReference type="RefSeq" id="WP_420903670.1">
    <property type="nucleotide sequence ID" value="NZ_BAAFGK010000001.1"/>
</dbReference>
<dbReference type="Gene3D" id="6.10.10.10">
    <property type="entry name" value="Flagellar export chaperone, C-terminal domain"/>
    <property type="match status" value="1"/>
</dbReference>
<dbReference type="Pfam" id="PF00700">
    <property type="entry name" value="Flagellin_C"/>
    <property type="match status" value="1"/>
</dbReference>
<protein>
    <recommendedName>
        <fullName evidence="3">Flagellin</fullName>
    </recommendedName>
</protein>
<comment type="subcellular location">
    <subcellularLocation>
        <location evidence="3">Secreted</location>
    </subcellularLocation>
    <subcellularLocation>
        <location evidence="3">Bacterial flagellum</location>
    </subcellularLocation>
</comment>
<dbReference type="InterPro" id="IPR042187">
    <property type="entry name" value="Flagellin_C_sub2"/>
</dbReference>
<dbReference type="EMBL" id="BAAFGK010000001">
    <property type="protein sequence ID" value="GAB0055960.1"/>
    <property type="molecule type" value="Genomic_DNA"/>
</dbReference>
<comment type="similarity">
    <text evidence="1 3">Belongs to the bacterial flagellin family.</text>
</comment>
<accession>A0ABQ0C4Z0</accession>
<reference evidence="6 7" key="1">
    <citation type="submission" date="2024-09" db="EMBL/GenBank/DDBJ databases">
        <title>Draft genome sequence of Candidatus Magnetaquicoccaceae bacterium FCR-1.</title>
        <authorList>
            <person name="Shimoshige H."/>
            <person name="Shimamura S."/>
            <person name="Taoka A."/>
            <person name="Kobayashi H."/>
            <person name="Maekawa T."/>
        </authorList>
    </citation>
    <scope>NUCLEOTIDE SEQUENCE [LARGE SCALE GENOMIC DNA]</scope>
    <source>
        <strain evidence="6 7">FCR-1</strain>
    </source>
</reference>
<dbReference type="InterPro" id="IPR046358">
    <property type="entry name" value="Flagellin_C"/>
</dbReference>
<evidence type="ECO:0000256" key="1">
    <source>
        <dbReference type="ARBA" id="ARBA00005709"/>
    </source>
</evidence>
<evidence type="ECO:0000313" key="7">
    <source>
        <dbReference type="Proteomes" id="UP001628193"/>
    </source>
</evidence>
<dbReference type="Pfam" id="PF00669">
    <property type="entry name" value="Flagellin_N"/>
    <property type="match status" value="1"/>
</dbReference>
<comment type="function">
    <text evidence="3">Flagellin is the subunit protein which polymerizes to form the filaments of bacterial flagella.</text>
</comment>
<comment type="caution">
    <text evidence="6">The sequence shown here is derived from an EMBL/GenBank/DDBJ whole genome shotgun (WGS) entry which is preliminary data.</text>
</comment>
<keyword evidence="6" id="KW-0282">Flagellum</keyword>
<name>A0ABQ0C4Z0_9PROT</name>
<evidence type="ECO:0000259" key="5">
    <source>
        <dbReference type="Pfam" id="PF00700"/>
    </source>
</evidence>
<dbReference type="PRINTS" id="PR00207">
    <property type="entry name" value="FLAGELLIN"/>
</dbReference>
<evidence type="ECO:0000313" key="6">
    <source>
        <dbReference type="EMBL" id="GAB0055960.1"/>
    </source>
</evidence>
<keyword evidence="6" id="KW-0969">Cilium</keyword>
<dbReference type="PANTHER" id="PTHR42792:SF2">
    <property type="entry name" value="FLAGELLIN"/>
    <property type="match status" value="1"/>
</dbReference>
<evidence type="ECO:0000256" key="2">
    <source>
        <dbReference type="ARBA" id="ARBA00023143"/>
    </source>
</evidence>
<dbReference type="Proteomes" id="UP001628193">
    <property type="component" value="Unassembled WGS sequence"/>
</dbReference>
<keyword evidence="7" id="KW-1185">Reference proteome</keyword>
<keyword evidence="6" id="KW-0966">Cell projection</keyword>
<sequence>MALTINGSIASINAQRQLTKNTTALTQTFQRLSSGLRVNTAKDDAAGLAIVTRMTAQIRGMNTASRNANDGISLVQVAEGALSETSSALQRMRELAVQSANATNSDQDRLSLQTELAQLLSEVDRISKASQFNGKALFGGSTDGINLAPATSHFAGYFQVGPNAGQTVLVSIQRTTVSMLGLSTAATTNFGISTLAKAQSTISVIDNALNSVSSIRANLGAMQTRFESIVANLANVVENTDAARSRIQDADIALETSNLTKNSILQQAGVAILAQANQQPSIALTLLASR</sequence>
<proteinExistence type="inferred from homology"/>
<dbReference type="Gene3D" id="1.20.1330.10">
    <property type="entry name" value="f41 fragment of flagellin, N-terminal domain"/>
    <property type="match status" value="1"/>
</dbReference>
<organism evidence="6 7">
    <name type="scientific">Candidatus Magnetaquiglobus chichijimensis</name>
    <dbReference type="NCBI Taxonomy" id="3141448"/>
    <lineage>
        <taxon>Bacteria</taxon>
        <taxon>Pseudomonadati</taxon>
        <taxon>Pseudomonadota</taxon>
        <taxon>Magnetococcia</taxon>
        <taxon>Magnetococcales</taxon>
        <taxon>Candidatus Magnetaquicoccaceae</taxon>
        <taxon>Candidatus Magnetaquiglobus</taxon>
    </lineage>
</organism>
<keyword evidence="3" id="KW-0964">Secreted</keyword>
<evidence type="ECO:0000259" key="4">
    <source>
        <dbReference type="Pfam" id="PF00669"/>
    </source>
</evidence>
<gene>
    <name evidence="6" type="primary">hag_1</name>
    <name evidence="6" type="ORF">SIID45300_00259</name>
</gene>
<feature type="domain" description="Flagellin N-terminal" evidence="4">
    <location>
        <begin position="5"/>
        <end position="141"/>
    </location>
</feature>
<feature type="domain" description="Flagellin C-terminal" evidence="5">
    <location>
        <begin position="202"/>
        <end position="287"/>
    </location>
</feature>